<gene>
    <name evidence="1" type="ORF">M9H77_12708</name>
</gene>
<organism evidence="1 2">
    <name type="scientific">Catharanthus roseus</name>
    <name type="common">Madagascar periwinkle</name>
    <name type="synonym">Vinca rosea</name>
    <dbReference type="NCBI Taxonomy" id="4058"/>
    <lineage>
        <taxon>Eukaryota</taxon>
        <taxon>Viridiplantae</taxon>
        <taxon>Streptophyta</taxon>
        <taxon>Embryophyta</taxon>
        <taxon>Tracheophyta</taxon>
        <taxon>Spermatophyta</taxon>
        <taxon>Magnoliopsida</taxon>
        <taxon>eudicotyledons</taxon>
        <taxon>Gunneridae</taxon>
        <taxon>Pentapetalae</taxon>
        <taxon>asterids</taxon>
        <taxon>lamiids</taxon>
        <taxon>Gentianales</taxon>
        <taxon>Apocynaceae</taxon>
        <taxon>Rauvolfioideae</taxon>
        <taxon>Vinceae</taxon>
        <taxon>Catharanthinae</taxon>
        <taxon>Catharanthus</taxon>
    </lineage>
</organism>
<comment type="caution">
    <text evidence="1">The sequence shown here is derived from an EMBL/GenBank/DDBJ whole genome shotgun (WGS) entry which is preliminary data.</text>
</comment>
<dbReference type="Proteomes" id="UP001060085">
    <property type="component" value="Linkage Group LG03"/>
</dbReference>
<reference evidence="2" key="1">
    <citation type="journal article" date="2023" name="Nat. Plants">
        <title>Single-cell RNA sequencing provides a high-resolution roadmap for understanding the multicellular compartmentation of specialized metabolism.</title>
        <authorList>
            <person name="Sun S."/>
            <person name="Shen X."/>
            <person name="Li Y."/>
            <person name="Li Y."/>
            <person name="Wang S."/>
            <person name="Li R."/>
            <person name="Zhang H."/>
            <person name="Shen G."/>
            <person name="Guo B."/>
            <person name="Wei J."/>
            <person name="Xu J."/>
            <person name="St-Pierre B."/>
            <person name="Chen S."/>
            <person name="Sun C."/>
        </authorList>
    </citation>
    <scope>NUCLEOTIDE SEQUENCE [LARGE SCALE GENOMIC DNA]</scope>
</reference>
<protein>
    <submittedName>
        <fullName evidence="1">Uncharacterized protein</fullName>
    </submittedName>
</protein>
<dbReference type="EMBL" id="CM044703">
    <property type="protein sequence ID" value="KAI5672344.1"/>
    <property type="molecule type" value="Genomic_DNA"/>
</dbReference>
<evidence type="ECO:0000313" key="2">
    <source>
        <dbReference type="Proteomes" id="UP001060085"/>
    </source>
</evidence>
<proteinExistence type="predicted"/>
<accession>A0ACC0BI96</accession>
<sequence>MVGAPGYVTQFYVNGECGSGHCPWSRTIALYVLLNSGVEATLMCLDSLRLPSFVRTPHVGFALVFGTCSLVSRGTQIPYSAAVNLVEGLGASQMVSEAIVPERDLIPVIDLPDDETMEGPVAQGIELIGVDRKGS</sequence>
<name>A0ACC0BI96_CATRO</name>
<keyword evidence="2" id="KW-1185">Reference proteome</keyword>
<evidence type="ECO:0000313" key="1">
    <source>
        <dbReference type="EMBL" id="KAI5672344.1"/>
    </source>
</evidence>